<feature type="chain" id="PRO_5013116938" description="Secreted protein" evidence="2">
    <location>
        <begin position="17"/>
        <end position="340"/>
    </location>
</feature>
<accession>A0A1W0A5S2</accession>
<evidence type="ECO:0008006" key="5">
    <source>
        <dbReference type="Google" id="ProtNLM"/>
    </source>
</evidence>
<dbReference type="AlphaFoldDB" id="A0A1W0A5S2"/>
<comment type="caution">
    <text evidence="3">The sequence shown here is derived from an EMBL/GenBank/DDBJ whole genome shotgun (WGS) entry which is preliminary data.</text>
</comment>
<keyword evidence="1" id="KW-0812">Transmembrane</keyword>
<organism evidence="3 4">
    <name type="scientific">Thraustotheca clavata</name>
    <dbReference type="NCBI Taxonomy" id="74557"/>
    <lineage>
        <taxon>Eukaryota</taxon>
        <taxon>Sar</taxon>
        <taxon>Stramenopiles</taxon>
        <taxon>Oomycota</taxon>
        <taxon>Saprolegniomycetes</taxon>
        <taxon>Saprolegniales</taxon>
        <taxon>Achlyaceae</taxon>
        <taxon>Thraustotheca</taxon>
    </lineage>
</organism>
<feature type="transmembrane region" description="Helical" evidence="1">
    <location>
        <begin position="155"/>
        <end position="177"/>
    </location>
</feature>
<dbReference type="Proteomes" id="UP000243217">
    <property type="component" value="Unassembled WGS sequence"/>
</dbReference>
<protein>
    <recommendedName>
        <fullName evidence="5">Secreted protein</fullName>
    </recommendedName>
</protein>
<gene>
    <name evidence="3" type="ORF">THRCLA_02268</name>
</gene>
<dbReference type="EMBL" id="JNBS01000436">
    <property type="protein sequence ID" value="OQS05632.1"/>
    <property type="molecule type" value="Genomic_DNA"/>
</dbReference>
<keyword evidence="1" id="KW-1133">Transmembrane helix</keyword>
<evidence type="ECO:0000256" key="1">
    <source>
        <dbReference type="SAM" id="Phobius"/>
    </source>
</evidence>
<keyword evidence="2" id="KW-0732">Signal</keyword>
<proteinExistence type="predicted"/>
<evidence type="ECO:0000313" key="3">
    <source>
        <dbReference type="EMBL" id="OQS05632.1"/>
    </source>
</evidence>
<name>A0A1W0A5S2_9STRA</name>
<sequence length="340" mass="37498">MKRLLISLCTFTSVFGLKDASLCVKAIDCVNQNNQQCNRINNNCPPCIYVNVQGGYLCWEKVASECPFMNKSELTMFDCSTTTSVPRTTTIGNPTTPTLTHRSLNTTTRPLNTTTIPLSTSLNTTLVPTNVISPPPTIATAEKADESKEKRDNSLIIIAIGMAVMLVLIMCLCAYCFRRSLPKKSTHTAIDEPSIPPKDMFDNGIAVTSSQLRSINSDISHDDDLSLTSFPTPSSLGGVDSLFAAPSFNTREDIQAHSTIHEYIDAISPTFAQFYPKESTSSEELADSDFDYRSTDSLVNEGRYSNFSIMSDDTTSENTKAFLRVTWDKDDDDPDKEVEI</sequence>
<feature type="signal peptide" evidence="2">
    <location>
        <begin position="1"/>
        <end position="16"/>
    </location>
</feature>
<keyword evidence="1" id="KW-0472">Membrane</keyword>
<keyword evidence="4" id="KW-1185">Reference proteome</keyword>
<dbReference type="OrthoDB" id="76644at2759"/>
<evidence type="ECO:0000313" key="4">
    <source>
        <dbReference type="Proteomes" id="UP000243217"/>
    </source>
</evidence>
<evidence type="ECO:0000256" key="2">
    <source>
        <dbReference type="SAM" id="SignalP"/>
    </source>
</evidence>
<reference evidence="3 4" key="1">
    <citation type="journal article" date="2014" name="Genome Biol. Evol.">
        <title>The secreted proteins of Achlya hypogyna and Thraustotheca clavata identify the ancestral oomycete secretome and reveal gene acquisitions by horizontal gene transfer.</title>
        <authorList>
            <person name="Misner I."/>
            <person name="Blouin N."/>
            <person name="Leonard G."/>
            <person name="Richards T.A."/>
            <person name="Lane C.E."/>
        </authorList>
    </citation>
    <scope>NUCLEOTIDE SEQUENCE [LARGE SCALE GENOMIC DNA]</scope>
    <source>
        <strain evidence="3 4">ATCC 34112</strain>
    </source>
</reference>